<reference evidence="1" key="1">
    <citation type="submission" date="2020-08" db="EMBL/GenBank/DDBJ databases">
        <title>Multicomponent nature underlies the extraordinary mechanical properties of spider dragline silk.</title>
        <authorList>
            <person name="Kono N."/>
            <person name="Nakamura H."/>
            <person name="Mori M."/>
            <person name="Yoshida Y."/>
            <person name="Ohtoshi R."/>
            <person name="Malay A.D."/>
            <person name="Moran D.A.P."/>
            <person name="Tomita M."/>
            <person name="Numata K."/>
            <person name="Arakawa K."/>
        </authorList>
    </citation>
    <scope>NUCLEOTIDE SEQUENCE</scope>
</reference>
<proteinExistence type="predicted"/>
<gene>
    <name evidence="1" type="ORF">NPIL_200881</name>
</gene>
<organism evidence="1 2">
    <name type="scientific">Nephila pilipes</name>
    <name type="common">Giant wood spider</name>
    <name type="synonym">Nephila maculata</name>
    <dbReference type="NCBI Taxonomy" id="299642"/>
    <lineage>
        <taxon>Eukaryota</taxon>
        <taxon>Metazoa</taxon>
        <taxon>Ecdysozoa</taxon>
        <taxon>Arthropoda</taxon>
        <taxon>Chelicerata</taxon>
        <taxon>Arachnida</taxon>
        <taxon>Araneae</taxon>
        <taxon>Araneomorphae</taxon>
        <taxon>Entelegynae</taxon>
        <taxon>Araneoidea</taxon>
        <taxon>Nephilidae</taxon>
        <taxon>Nephila</taxon>
    </lineage>
</organism>
<keyword evidence="2" id="KW-1185">Reference proteome</keyword>
<name>A0A8X6NH66_NEPPI</name>
<sequence length="101" mass="11786">MGLWKLHYNCTSGLLKSFESKPRIDLNIVDHEIRDHTIVSLSLLKIRYNSYILFKLTFLVTGIAPNSGISQALSISEYMENGRHFFLRLGWELKLDFTMYD</sequence>
<protein>
    <submittedName>
        <fullName evidence="1">Uncharacterized protein</fullName>
    </submittedName>
</protein>
<dbReference type="AlphaFoldDB" id="A0A8X6NH66"/>
<accession>A0A8X6NH66</accession>
<dbReference type="EMBL" id="BMAW01057835">
    <property type="protein sequence ID" value="GFT13133.1"/>
    <property type="molecule type" value="Genomic_DNA"/>
</dbReference>
<comment type="caution">
    <text evidence="1">The sequence shown here is derived from an EMBL/GenBank/DDBJ whole genome shotgun (WGS) entry which is preliminary data.</text>
</comment>
<evidence type="ECO:0000313" key="1">
    <source>
        <dbReference type="EMBL" id="GFT13133.1"/>
    </source>
</evidence>
<evidence type="ECO:0000313" key="2">
    <source>
        <dbReference type="Proteomes" id="UP000887013"/>
    </source>
</evidence>
<dbReference type="Proteomes" id="UP000887013">
    <property type="component" value="Unassembled WGS sequence"/>
</dbReference>